<dbReference type="InterPro" id="IPR002227">
    <property type="entry name" value="Tyrosinase_Cu-bd"/>
</dbReference>
<keyword evidence="2" id="KW-0479">Metal-binding</keyword>
<dbReference type="Proteomes" id="UP000037136">
    <property type="component" value="Unassembled WGS sequence"/>
</dbReference>
<feature type="signal peptide" evidence="5">
    <location>
        <begin position="1"/>
        <end position="22"/>
    </location>
</feature>
<evidence type="ECO:0000256" key="5">
    <source>
        <dbReference type="SAM" id="SignalP"/>
    </source>
</evidence>
<dbReference type="PRINTS" id="PR00092">
    <property type="entry name" value="TYROSINASE"/>
</dbReference>
<dbReference type="OrthoDB" id="6132182at2759"/>
<feature type="chain" id="PRO_5012360412" description="Tyrosinase copper-binding domain-containing protein" evidence="5">
    <location>
        <begin position="23"/>
        <end position="599"/>
    </location>
</feature>
<keyword evidence="9" id="KW-1185">Reference proteome</keyword>
<dbReference type="Pfam" id="PF18132">
    <property type="entry name" value="Tyrosinase_C"/>
    <property type="match status" value="1"/>
</dbReference>
<dbReference type="GO" id="GO:0004497">
    <property type="term" value="F:monooxygenase activity"/>
    <property type="evidence" value="ECO:0007669"/>
    <property type="project" value="UniProtKB-KW"/>
</dbReference>
<evidence type="ECO:0000256" key="3">
    <source>
        <dbReference type="ARBA" id="ARBA00023002"/>
    </source>
</evidence>
<gene>
    <name evidence="8" type="ORF">XA68_17829</name>
</gene>
<evidence type="ECO:0000256" key="1">
    <source>
        <dbReference type="ARBA" id="ARBA00001973"/>
    </source>
</evidence>
<comment type="caution">
    <text evidence="8">The sequence shown here is derived from an EMBL/GenBank/DDBJ whole genome shotgun (WGS) entry which is preliminary data.</text>
</comment>
<comment type="cofactor">
    <cofactor evidence="1">
        <name>Cu(2+)</name>
        <dbReference type="ChEBI" id="CHEBI:29036"/>
    </cofactor>
</comment>
<dbReference type="Gene3D" id="1.10.1280.10">
    <property type="entry name" value="Di-copper center containing domain from catechol oxidase"/>
    <property type="match status" value="1"/>
</dbReference>
<dbReference type="PROSITE" id="PS00498">
    <property type="entry name" value="TYROSINASE_2"/>
    <property type="match status" value="1"/>
</dbReference>
<accession>A0A2A9P2X5</accession>
<dbReference type="STRING" id="268505.A0A2A9P2X5"/>
<dbReference type="PANTHER" id="PTHR11474">
    <property type="entry name" value="TYROSINASE FAMILY MEMBER"/>
    <property type="match status" value="1"/>
</dbReference>
<dbReference type="AlphaFoldDB" id="A0A2A9P2X5"/>
<feature type="domain" description="Tyrosinase copper-binding" evidence="6">
    <location>
        <begin position="127"/>
        <end position="144"/>
    </location>
</feature>
<dbReference type="SUPFAM" id="SSF48056">
    <property type="entry name" value="Di-copper centre-containing domain"/>
    <property type="match status" value="1"/>
</dbReference>
<keyword evidence="3" id="KW-0560">Oxidoreductase</keyword>
<dbReference type="GO" id="GO:0046872">
    <property type="term" value="F:metal ion binding"/>
    <property type="evidence" value="ECO:0007669"/>
    <property type="project" value="UniProtKB-KW"/>
</dbReference>
<dbReference type="InterPro" id="IPR050316">
    <property type="entry name" value="Tyrosinase/Hemocyanin"/>
</dbReference>
<feature type="domain" description="Tyrosinase copper-binding" evidence="7">
    <location>
        <begin position="326"/>
        <end position="337"/>
    </location>
</feature>
<proteinExistence type="predicted"/>
<sequence length="599" mass="65946">MLRTLAALVVVPCCFLNSLALADLASYDFGIDIAQLHRRQDVAAPIVVERLPLASDGSIPLRLEIRQMRMDQHRWDLFILALSMLQTADQNDPLSWYQIAGIHGVPFQPWNGVQAAPGAAESGYCTHSSVLFPMWHRPYMALLELVNAIAIMFSNATERQLYQLAAADFRLPYWDWSRSAPAGETHLPDVFWNPVVMQNGPNGVQSIKNPLYSYQFHPLDTEAFIWNPLKQWNETKRGPETSVSLTAPPSNNEKVNAALLSKLPEIQQRLFVLFSNYHDYNSFSNKAWAVSKGLSTLDSIESVHDIIHLYGGSKGHLTYVPLSSFDPLFFLHHTMSDRLIAIWQLLNPSAWIAPMAAGETTFTAVKGTMQTSDSPLTPFYSSPNGTFWTSNTARSTEAFGYAYADTSPSLVPPGGDVRLALIRKINDWYGPSSPVGLMGLMGQGGNEVNVKVASNGRYTEWLANVHVDAEALHGPFAIHFFLGEAPADTSEWESAANRAGTVGIFAMKHTTGSPHKISGAVPLTSALMSMGALAHLGPATVTTWLRGRLQFRILGGDDQEVDPRRVGGLYVAISSANVEVTDELPQWGPVTTRLELWVS</sequence>
<evidence type="ECO:0000256" key="2">
    <source>
        <dbReference type="ARBA" id="ARBA00022723"/>
    </source>
</evidence>
<evidence type="ECO:0000313" key="9">
    <source>
        <dbReference type="Proteomes" id="UP000037136"/>
    </source>
</evidence>
<evidence type="ECO:0000259" key="6">
    <source>
        <dbReference type="PROSITE" id="PS00497"/>
    </source>
</evidence>
<evidence type="ECO:0000259" key="7">
    <source>
        <dbReference type="PROSITE" id="PS00498"/>
    </source>
</evidence>
<reference evidence="8 9" key="2">
    <citation type="journal article" date="2017" name="Sci. Rep.">
        <title>Ant-infecting Ophiocordyceps genomes reveal a high diversity of potential behavioral manipulation genes and a possible major role for enterotoxins.</title>
        <authorList>
            <person name="de Bekker C."/>
            <person name="Ohm R.A."/>
            <person name="Evans H.C."/>
            <person name="Brachmann A."/>
            <person name="Hughes D.P."/>
        </authorList>
    </citation>
    <scope>NUCLEOTIDE SEQUENCE [LARGE SCALE GENOMIC DNA]</scope>
    <source>
        <strain evidence="8 9">SC16a</strain>
    </source>
</reference>
<evidence type="ECO:0000313" key="8">
    <source>
        <dbReference type="EMBL" id="PFH55678.1"/>
    </source>
</evidence>
<dbReference type="Gene3D" id="2.60.310.20">
    <property type="match status" value="1"/>
</dbReference>
<dbReference type="InterPro" id="IPR008922">
    <property type="entry name" value="Di-copper_centre_dom_sf"/>
</dbReference>
<dbReference type="InterPro" id="IPR041640">
    <property type="entry name" value="Tyrosinase_C"/>
</dbReference>
<keyword evidence="5" id="KW-0732">Signal</keyword>
<protein>
    <recommendedName>
        <fullName evidence="6 7">Tyrosinase copper-binding domain-containing protein</fullName>
    </recommendedName>
</protein>
<name>A0A2A9P2X5_OPHUN</name>
<dbReference type="Pfam" id="PF00264">
    <property type="entry name" value="Tyrosinase"/>
    <property type="match status" value="1"/>
</dbReference>
<dbReference type="PANTHER" id="PTHR11474:SF32">
    <property type="entry name" value="TYROSINASE"/>
    <property type="match status" value="1"/>
</dbReference>
<reference evidence="8 9" key="1">
    <citation type="journal article" date="2015" name="BMC Genomics">
        <title>Gene expression during zombie ant biting behavior reflects the complexity underlying fungal parasitic behavioral manipulation.</title>
        <authorList>
            <person name="de Bekker C."/>
            <person name="Ohm R.A."/>
            <person name="Loreto R.G."/>
            <person name="Sebastian A."/>
            <person name="Albert I."/>
            <person name="Merrow M."/>
            <person name="Brachmann A."/>
            <person name="Hughes D.P."/>
        </authorList>
    </citation>
    <scope>NUCLEOTIDE SEQUENCE [LARGE SCALE GENOMIC DNA]</scope>
    <source>
        <strain evidence="8 9">SC16a</strain>
    </source>
</reference>
<dbReference type="EMBL" id="LAZP02000809">
    <property type="protein sequence ID" value="PFH55678.1"/>
    <property type="molecule type" value="Genomic_DNA"/>
</dbReference>
<keyword evidence="4" id="KW-0503">Monooxygenase</keyword>
<organism evidence="8 9">
    <name type="scientific">Ophiocordyceps unilateralis</name>
    <name type="common">Zombie-ant fungus</name>
    <name type="synonym">Torrubia unilateralis</name>
    <dbReference type="NCBI Taxonomy" id="268505"/>
    <lineage>
        <taxon>Eukaryota</taxon>
        <taxon>Fungi</taxon>
        <taxon>Dikarya</taxon>
        <taxon>Ascomycota</taxon>
        <taxon>Pezizomycotina</taxon>
        <taxon>Sordariomycetes</taxon>
        <taxon>Hypocreomycetidae</taxon>
        <taxon>Hypocreales</taxon>
        <taxon>Ophiocordycipitaceae</taxon>
        <taxon>Ophiocordyceps</taxon>
    </lineage>
</organism>
<dbReference type="PROSITE" id="PS00497">
    <property type="entry name" value="TYROSINASE_1"/>
    <property type="match status" value="1"/>
</dbReference>
<evidence type="ECO:0000256" key="4">
    <source>
        <dbReference type="ARBA" id="ARBA00023033"/>
    </source>
</evidence>